<dbReference type="GO" id="GO:0009424">
    <property type="term" value="C:bacterial-type flagellum hook"/>
    <property type="evidence" value="ECO:0007669"/>
    <property type="project" value="InterPro"/>
</dbReference>
<dbReference type="GO" id="GO:0044780">
    <property type="term" value="P:bacterial-type flagellum assembly"/>
    <property type="evidence" value="ECO:0007669"/>
    <property type="project" value="InterPro"/>
</dbReference>
<gene>
    <name evidence="6" type="ORF">AXX12_03945</name>
</gene>
<feature type="region of interest" description="Disordered" evidence="4">
    <location>
        <begin position="255"/>
        <end position="278"/>
    </location>
</feature>
<keyword evidence="3" id="KW-1005">Bacterial flagellum biogenesis</keyword>
<feature type="compositionally biased region" description="Acidic residues" evidence="4">
    <location>
        <begin position="51"/>
        <end position="63"/>
    </location>
</feature>
<feature type="region of interest" description="Disordered" evidence="4">
    <location>
        <begin position="210"/>
        <end position="232"/>
    </location>
</feature>
<feature type="region of interest" description="Disordered" evidence="4">
    <location>
        <begin position="1"/>
        <end position="63"/>
    </location>
</feature>
<dbReference type="AlphaFoldDB" id="A0A154BTZ7"/>
<proteinExistence type="inferred from homology"/>
<dbReference type="PRINTS" id="PR01007">
    <property type="entry name" value="FLGHOOKFLIK"/>
</dbReference>
<feature type="compositionally biased region" description="Basic and acidic residues" evidence="4">
    <location>
        <begin position="13"/>
        <end position="27"/>
    </location>
</feature>
<dbReference type="InterPro" id="IPR038610">
    <property type="entry name" value="FliK-like_C_sf"/>
</dbReference>
<evidence type="ECO:0000256" key="3">
    <source>
        <dbReference type="ARBA" id="ARBA00022795"/>
    </source>
</evidence>
<comment type="similarity">
    <text evidence="2">Belongs to the FliK family.</text>
</comment>
<dbReference type="Proteomes" id="UP000076268">
    <property type="component" value="Unassembled WGS sequence"/>
</dbReference>
<reference evidence="6 7" key="1">
    <citation type="submission" date="2016-02" db="EMBL/GenBank/DDBJ databases">
        <title>Anaerosporomusa subterraneum gen. nov., sp. nov., a spore-forming obligate anaerobe isolated from saprolite.</title>
        <authorList>
            <person name="Choi J.K."/>
            <person name="Shah M."/>
            <person name="Yee N."/>
        </authorList>
    </citation>
    <scope>NUCLEOTIDE SEQUENCE [LARGE SCALE GENOMIC DNA]</scope>
    <source>
        <strain evidence="6 7">RU4</strain>
    </source>
</reference>
<dbReference type="OrthoDB" id="1676929at2"/>
<sequence length="497" mass="53983">MDNITFQLPAVRVKPDPPTVRKKESATEKATSPFNRLFDKTMSSQQSASVSDEEQIDTNLESDDQDSLISQGIANNLLLALVTVPPNVIPVNAQPTLNQTGTKTTKTQFVDTLLNNKSQDIGRTLSRELPQQASSDEQLSVMVNAPTQTSTDANLSIPASGKTVFGADGQALLLTKDIDTKQPDTNPATLSQTELQSKLDGVISTTVSPFSPVSSIPSETHHSSTTVTPQLSAEQTELPKLLPGDESVPVKQLKPDVASTTAQIQSQSPTLDSNELPLVNPPVTPPGKKEQISFKQPVETEHSTIVPVQAQSVLNNLSQGDKDFLSQSDSFPANNGLTELRAGKLDEPVFDTTQQVATPNQQDIIRQIVDRARLYLRPANQSEMVLQLRPEHLGELTLKVSVESGLVSATFHSDNPEVRQVIEASLPQLKQDLSQQGIKLDSVSVFSGSEQFFDNGQRSGQQQQSVPLRKNRRELLQAIESAEEVAVSTTDGVDYRI</sequence>
<feature type="compositionally biased region" description="Polar residues" evidence="4">
    <location>
        <begin position="258"/>
        <end position="273"/>
    </location>
</feature>
<dbReference type="RefSeq" id="WP_066239364.1">
    <property type="nucleotide sequence ID" value="NZ_LSGP01000013.1"/>
</dbReference>
<comment type="function">
    <text evidence="1">Controls the length of the flagellar hook.</text>
</comment>
<dbReference type="InterPro" id="IPR001635">
    <property type="entry name" value="Flag_hook_Flik"/>
</dbReference>
<evidence type="ECO:0000256" key="1">
    <source>
        <dbReference type="ARBA" id="ARBA00003944"/>
    </source>
</evidence>
<feature type="compositionally biased region" description="Polar residues" evidence="4">
    <location>
        <begin position="223"/>
        <end position="232"/>
    </location>
</feature>
<evidence type="ECO:0000259" key="5">
    <source>
        <dbReference type="Pfam" id="PF02120"/>
    </source>
</evidence>
<dbReference type="CDD" id="cd17470">
    <property type="entry name" value="T3SS_Flik_C"/>
    <property type="match status" value="1"/>
</dbReference>
<dbReference type="Gene3D" id="3.30.750.140">
    <property type="match status" value="1"/>
</dbReference>
<evidence type="ECO:0000256" key="4">
    <source>
        <dbReference type="SAM" id="MobiDB-lite"/>
    </source>
</evidence>
<dbReference type="EMBL" id="LSGP01000013">
    <property type="protein sequence ID" value="KYZ77290.1"/>
    <property type="molecule type" value="Genomic_DNA"/>
</dbReference>
<evidence type="ECO:0000313" key="7">
    <source>
        <dbReference type="Proteomes" id="UP000076268"/>
    </source>
</evidence>
<evidence type="ECO:0000256" key="2">
    <source>
        <dbReference type="ARBA" id="ARBA00009149"/>
    </source>
</evidence>
<feature type="compositionally biased region" description="Polar residues" evidence="4">
    <location>
        <begin position="41"/>
        <end position="50"/>
    </location>
</feature>
<dbReference type="PANTHER" id="PTHR37533:SF2">
    <property type="entry name" value="FLAGELLAR HOOK-LENGTH CONTROL PROTEIN"/>
    <property type="match status" value="1"/>
</dbReference>
<dbReference type="PANTHER" id="PTHR37533">
    <property type="entry name" value="FLAGELLAR HOOK-LENGTH CONTROL PROTEIN"/>
    <property type="match status" value="1"/>
</dbReference>
<evidence type="ECO:0000313" key="6">
    <source>
        <dbReference type="EMBL" id="KYZ77290.1"/>
    </source>
</evidence>
<dbReference type="Pfam" id="PF02120">
    <property type="entry name" value="Flg_hook"/>
    <property type="match status" value="1"/>
</dbReference>
<feature type="domain" description="Flagellar hook-length control protein-like C-terminal" evidence="5">
    <location>
        <begin position="378"/>
        <end position="451"/>
    </location>
</feature>
<dbReference type="InterPro" id="IPR052563">
    <property type="entry name" value="FliK"/>
</dbReference>
<name>A0A154BTZ7_ANASB</name>
<organism evidence="6 7">
    <name type="scientific">Anaerosporomusa subterranea</name>
    <dbReference type="NCBI Taxonomy" id="1794912"/>
    <lineage>
        <taxon>Bacteria</taxon>
        <taxon>Bacillati</taxon>
        <taxon>Bacillota</taxon>
        <taxon>Negativicutes</taxon>
        <taxon>Acetonemataceae</taxon>
        <taxon>Anaerosporomusa</taxon>
    </lineage>
</organism>
<dbReference type="InterPro" id="IPR021136">
    <property type="entry name" value="Flagellar_hook_control-like_C"/>
</dbReference>
<keyword evidence="7" id="KW-1185">Reference proteome</keyword>
<comment type="caution">
    <text evidence="6">The sequence shown here is derived from an EMBL/GenBank/DDBJ whole genome shotgun (WGS) entry which is preliminary data.</text>
</comment>
<protein>
    <recommendedName>
        <fullName evidence="5">Flagellar hook-length control protein-like C-terminal domain-containing protein</fullName>
    </recommendedName>
</protein>
<dbReference type="STRING" id="1794912.AXX12_03945"/>
<accession>A0A154BTZ7</accession>